<name>A0ABS2DJL8_9BACI</name>
<organism evidence="2 3">
    <name type="scientific">Bacillus suaedaesalsae</name>
    <dbReference type="NCBI Taxonomy" id="2810349"/>
    <lineage>
        <taxon>Bacteria</taxon>
        <taxon>Bacillati</taxon>
        <taxon>Bacillota</taxon>
        <taxon>Bacilli</taxon>
        <taxon>Bacillales</taxon>
        <taxon>Bacillaceae</taxon>
        <taxon>Bacillus</taxon>
    </lineage>
</organism>
<feature type="transmembrane region" description="Helical" evidence="1">
    <location>
        <begin position="72"/>
        <end position="90"/>
    </location>
</feature>
<dbReference type="Proteomes" id="UP001518925">
    <property type="component" value="Unassembled WGS sequence"/>
</dbReference>
<feature type="transmembrane region" description="Helical" evidence="1">
    <location>
        <begin position="102"/>
        <end position="122"/>
    </location>
</feature>
<dbReference type="EMBL" id="JAFELM010000027">
    <property type="protein sequence ID" value="MBM6617756.1"/>
    <property type="molecule type" value="Genomic_DNA"/>
</dbReference>
<keyword evidence="3" id="KW-1185">Reference proteome</keyword>
<evidence type="ECO:0000313" key="3">
    <source>
        <dbReference type="Proteomes" id="UP001518925"/>
    </source>
</evidence>
<evidence type="ECO:0000313" key="2">
    <source>
        <dbReference type="EMBL" id="MBM6617756.1"/>
    </source>
</evidence>
<accession>A0ABS2DJL8</accession>
<feature type="transmembrane region" description="Helical" evidence="1">
    <location>
        <begin position="35"/>
        <end position="60"/>
    </location>
</feature>
<sequence>MDDKKLKYTYPIEMLLWSIALPGFGQLLNGHYIKAILFVILEFLINVPGRLNLAIVYSFHGDISRAIEVVNYQWIMFYPCLYVFAMWDAFKGGRERANIKAVPYESVPFSVAAYICTIGVIFSSKPILSITFGPIFTPIIFVIIGFFIGRIVQKLLQKRYYSLEENST</sequence>
<keyword evidence="1" id="KW-0472">Membrane</keyword>
<keyword evidence="1" id="KW-1133">Transmembrane helix</keyword>
<feature type="transmembrane region" description="Helical" evidence="1">
    <location>
        <begin position="128"/>
        <end position="149"/>
    </location>
</feature>
<evidence type="ECO:0000256" key="1">
    <source>
        <dbReference type="SAM" id="Phobius"/>
    </source>
</evidence>
<keyword evidence="1" id="KW-0812">Transmembrane</keyword>
<reference evidence="2 3" key="1">
    <citation type="submission" date="2021-02" db="EMBL/GenBank/DDBJ databases">
        <title>Bacillus sp. RD4P76, an endophyte from a halophyte.</title>
        <authorList>
            <person name="Sun J.-Q."/>
        </authorList>
    </citation>
    <scope>NUCLEOTIDE SEQUENCE [LARGE SCALE GENOMIC DNA]</scope>
    <source>
        <strain evidence="2 3">RD4P76</strain>
    </source>
</reference>
<comment type="caution">
    <text evidence="2">The sequence shown here is derived from an EMBL/GenBank/DDBJ whole genome shotgun (WGS) entry which is preliminary data.</text>
</comment>
<gene>
    <name evidence="2" type="ORF">JR050_08755</name>
</gene>
<dbReference type="RefSeq" id="WP_204203127.1">
    <property type="nucleotide sequence ID" value="NZ_JAFELM010000027.1"/>
</dbReference>
<proteinExistence type="predicted"/>
<protein>
    <submittedName>
        <fullName evidence="2">Uncharacterized protein</fullName>
    </submittedName>
</protein>